<feature type="compositionally biased region" description="Pro residues" evidence="1">
    <location>
        <begin position="230"/>
        <end position="253"/>
    </location>
</feature>
<gene>
    <name evidence="3" type="ORF">IAI61_10200</name>
</gene>
<evidence type="ECO:0000256" key="2">
    <source>
        <dbReference type="SAM" id="SignalP"/>
    </source>
</evidence>
<accession>A0ABS3KPK0</accession>
<keyword evidence="2" id="KW-0732">Signal</keyword>
<feature type="chain" id="PRO_5046267973" description="DUF1311 domain-containing protein" evidence="2">
    <location>
        <begin position="20"/>
        <end position="360"/>
    </location>
</feature>
<name>A0ABS3KPK0_9PROT</name>
<evidence type="ECO:0000313" key="3">
    <source>
        <dbReference type="EMBL" id="MBO1079405.1"/>
    </source>
</evidence>
<evidence type="ECO:0000313" key="4">
    <source>
        <dbReference type="Proteomes" id="UP001518989"/>
    </source>
</evidence>
<keyword evidence="4" id="KW-1185">Reference proteome</keyword>
<dbReference type="Proteomes" id="UP001518989">
    <property type="component" value="Unassembled WGS sequence"/>
</dbReference>
<evidence type="ECO:0008006" key="5">
    <source>
        <dbReference type="Google" id="ProtNLM"/>
    </source>
</evidence>
<dbReference type="RefSeq" id="WP_207416977.1">
    <property type="nucleotide sequence ID" value="NZ_CP061177.1"/>
</dbReference>
<sequence length="360" mass="37644">MRLAAGTLLLSLAAGPALAAATPDGAVADCRRPGSDAERAVCASPALQAADLALASLVADWRQRAPEAAAQQQDWLRRRDRMCAPAMRPDCLDIAYAERTAWLRAALAALPATMPPPPAPPAAAPAPVPPPVPAEAPAPRPAPAAVAVASMAARLATAPCATVGSTALRGQGWGVGDAPFGLALDRWSQPDFAALMRRARECQAENVDNARNLQLMLNVLNQLRATAPALPPAAPAVPRPPAPPQPAPPPEPARQPAATAIDCADPALLQDVAFTFQGTPGVSRGARIRQMLRPRPYSDVITEAYGATPALRAEFQRLQPFMAPVPQCLVDAETDGGAVTLSYRLYADAGRMLIEVQRMP</sequence>
<feature type="signal peptide" evidence="2">
    <location>
        <begin position="1"/>
        <end position="19"/>
    </location>
</feature>
<comment type="caution">
    <text evidence="3">The sequence shown here is derived from an EMBL/GenBank/DDBJ whole genome shotgun (WGS) entry which is preliminary data.</text>
</comment>
<reference evidence="3 4" key="1">
    <citation type="submission" date="2020-09" db="EMBL/GenBank/DDBJ databases">
        <title>Roseomonas.</title>
        <authorList>
            <person name="Zhu W."/>
        </authorList>
    </citation>
    <scope>NUCLEOTIDE SEQUENCE [LARGE SCALE GENOMIC DNA]</scope>
    <source>
        <strain evidence="3 4">573</strain>
    </source>
</reference>
<feature type="region of interest" description="Disordered" evidence="1">
    <location>
        <begin position="230"/>
        <end position="257"/>
    </location>
</feature>
<dbReference type="EMBL" id="JACTNG010000004">
    <property type="protein sequence ID" value="MBO1079405.1"/>
    <property type="molecule type" value="Genomic_DNA"/>
</dbReference>
<feature type="region of interest" description="Disordered" evidence="1">
    <location>
        <begin position="118"/>
        <end position="138"/>
    </location>
</feature>
<proteinExistence type="predicted"/>
<evidence type="ECO:0000256" key="1">
    <source>
        <dbReference type="SAM" id="MobiDB-lite"/>
    </source>
</evidence>
<organism evidence="3 4">
    <name type="scientific">Roseomonas haemaphysalidis</name>
    <dbReference type="NCBI Taxonomy" id="2768162"/>
    <lineage>
        <taxon>Bacteria</taxon>
        <taxon>Pseudomonadati</taxon>
        <taxon>Pseudomonadota</taxon>
        <taxon>Alphaproteobacteria</taxon>
        <taxon>Acetobacterales</taxon>
        <taxon>Roseomonadaceae</taxon>
        <taxon>Roseomonas</taxon>
    </lineage>
</organism>
<protein>
    <recommendedName>
        <fullName evidence="5">DUF1311 domain-containing protein</fullName>
    </recommendedName>
</protein>